<evidence type="ECO:0000313" key="1">
    <source>
        <dbReference type="EMBL" id="NAS25919.1"/>
    </source>
</evidence>
<reference evidence="1 2" key="1">
    <citation type="submission" date="2020-01" db="EMBL/GenBank/DDBJ databases">
        <title>Herbidospora sp. NEAU-GS84 nov., a novel actinomycete isolated from soil.</title>
        <authorList>
            <person name="Han L."/>
        </authorList>
    </citation>
    <scope>NUCLEOTIDE SEQUENCE [LARGE SCALE GENOMIC DNA]</scope>
    <source>
        <strain evidence="1 2">NEAU-GS84</strain>
    </source>
</reference>
<name>A0A7C9JZL3_9ACTN</name>
<protein>
    <submittedName>
        <fullName evidence="1">Uncharacterized protein</fullName>
    </submittedName>
</protein>
<comment type="caution">
    <text evidence="1">The sequence shown here is derived from an EMBL/GenBank/DDBJ whole genome shotgun (WGS) entry which is preliminary data.</text>
</comment>
<keyword evidence="2" id="KW-1185">Reference proteome</keyword>
<proteinExistence type="predicted"/>
<dbReference type="EMBL" id="WXEW01000009">
    <property type="protein sequence ID" value="NAS25919.1"/>
    <property type="molecule type" value="Genomic_DNA"/>
</dbReference>
<dbReference type="Proteomes" id="UP000479526">
    <property type="component" value="Unassembled WGS sequence"/>
</dbReference>
<evidence type="ECO:0000313" key="2">
    <source>
        <dbReference type="Proteomes" id="UP000479526"/>
    </source>
</evidence>
<sequence>MELKLLPRQAMFALVAIFRRRGLPAVVGVIGAVEGELAQRGGLRLDAVRPREVGRRASDLDVVRLGPLSDSLVLFGGQVRADVVPDDRDAALGGQRLRR</sequence>
<accession>A0A7C9JZL3</accession>
<dbReference type="AlphaFoldDB" id="A0A7C9JZL3"/>
<dbReference type="RefSeq" id="WP_161482941.1">
    <property type="nucleotide sequence ID" value="NZ_WXEW01000009.1"/>
</dbReference>
<gene>
    <name evidence="1" type="ORF">GT755_30105</name>
</gene>
<organism evidence="1 2">
    <name type="scientific">Herbidospora solisilvae</name>
    <dbReference type="NCBI Taxonomy" id="2696284"/>
    <lineage>
        <taxon>Bacteria</taxon>
        <taxon>Bacillati</taxon>
        <taxon>Actinomycetota</taxon>
        <taxon>Actinomycetes</taxon>
        <taxon>Streptosporangiales</taxon>
        <taxon>Streptosporangiaceae</taxon>
        <taxon>Herbidospora</taxon>
    </lineage>
</organism>